<dbReference type="GO" id="GO:0004252">
    <property type="term" value="F:serine-type endopeptidase activity"/>
    <property type="evidence" value="ECO:0007669"/>
    <property type="project" value="InterPro"/>
</dbReference>
<keyword evidence="3 6" id="KW-0812">Transmembrane</keyword>
<dbReference type="OrthoDB" id="418595at2759"/>
<dbReference type="FunFam" id="1.20.1540.10:FF:000015">
    <property type="entry name" value="RHOMBOID-like protein 10 chloroplastic"/>
    <property type="match status" value="1"/>
</dbReference>
<dbReference type="InterPro" id="IPR050925">
    <property type="entry name" value="Rhomboid_protease_S54"/>
</dbReference>
<dbReference type="GO" id="GO:0031969">
    <property type="term" value="C:chloroplast membrane"/>
    <property type="evidence" value="ECO:0007669"/>
    <property type="project" value="TreeGrafter"/>
</dbReference>
<comment type="caution">
    <text evidence="8">The sequence shown here is derived from an EMBL/GenBank/DDBJ whole genome shotgun (WGS) entry which is preliminary data.</text>
</comment>
<reference evidence="8" key="1">
    <citation type="submission" date="2021-08" db="EMBL/GenBank/DDBJ databases">
        <title>WGS assembly of Ceratopteris richardii.</title>
        <authorList>
            <person name="Marchant D.B."/>
            <person name="Chen G."/>
            <person name="Jenkins J."/>
            <person name="Shu S."/>
            <person name="Leebens-Mack J."/>
            <person name="Grimwood J."/>
            <person name="Schmutz J."/>
            <person name="Soltis P."/>
            <person name="Soltis D."/>
            <person name="Chen Z.-H."/>
        </authorList>
    </citation>
    <scope>NUCLEOTIDE SEQUENCE</scope>
    <source>
        <strain evidence="8">Whitten #5841</strain>
        <tissue evidence="8">Leaf</tissue>
    </source>
</reference>
<keyword evidence="9" id="KW-1185">Reference proteome</keyword>
<evidence type="ECO:0000256" key="2">
    <source>
        <dbReference type="ARBA" id="ARBA00009045"/>
    </source>
</evidence>
<evidence type="ECO:0000259" key="7">
    <source>
        <dbReference type="Pfam" id="PF01694"/>
    </source>
</evidence>
<proteinExistence type="inferred from homology"/>
<evidence type="ECO:0000256" key="1">
    <source>
        <dbReference type="ARBA" id="ARBA00004141"/>
    </source>
</evidence>
<feature type="transmembrane region" description="Helical" evidence="6">
    <location>
        <begin position="249"/>
        <end position="267"/>
    </location>
</feature>
<comment type="similarity">
    <text evidence="2">Belongs to the peptidase S54 family.</text>
</comment>
<gene>
    <name evidence="8" type="ORF">KP509_19G054700</name>
</gene>
<accession>A0A8T2SMK0</accession>
<sequence>MDLLGFGSDGLSNAHSLFLNLNPIQKSNLSPTQKFRLFAAGSRIRMTQIVISAGSFFNHIQSDRGPLHRQGSKSNNFSVSHIGRGMHAFHAFRLLGGLELSIASLGSSSLLFKIKNIKKTDDGKKSTTTRAFIGVDHNGGNKLQRRFWTNVLIGLNVLVYIAQEVSHGRLLLLGAKINSLIDKGQLWRFITPAFLHASLPHLMTNCYSLHSIGPVIEAQGGAARFLTVYFGSAFAGFFLSYSFTSAPAVGASGAVFGLVGSLAVYLIRHKELLTGASQSLSNVARMIAVNLVLGLATSKIDNWGHLGGLVGGAAISWFVGPSFSYKRVPGEKKMVLVDHPPVAYLLPQAWRDRR</sequence>
<evidence type="ECO:0000313" key="8">
    <source>
        <dbReference type="EMBL" id="KAH7352627.1"/>
    </source>
</evidence>
<protein>
    <recommendedName>
        <fullName evidence="7">Peptidase S54 rhomboid domain-containing protein</fullName>
    </recommendedName>
</protein>
<dbReference type="EMBL" id="CM035424">
    <property type="protein sequence ID" value="KAH7352627.1"/>
    <property type="molecule type" value="Genomic_DNA"/>
</dbReference>
<dbReference type="PANTHER" id="PTHR43731:SF26">
    <property type="entry name" value="RHOMBOID-LIKE PROTEIN 10, CHLOROPLASTIC"/>
    <property type="match status" value="1"/>
</dbReference>
<dbReference type="Gene3D" id="1.20.1540.10">
    <property type="entry name" value="Rhomboid-like"/>
    <property type="match status" value="1"/>
</dbReference>
<dbReference type="PANTHER" id="PTHR43731">
    <property type="entry name" value="RHOMBOID PROTEASE"/>
    <property type="match status" value="1"/>
</dbReference>
<dbReference type="Pfam" id="PF01694">
    <property type="entry name" value="Rhomboid"/>
    <property type="match status" value="1"/>
</dbReference>
<dbReference type="AlphaFoldDB" id="A0A8T2SMK0"/>
<dbReference type="SUPFAM" id="SSF144091">
    <property type="entry name" value="Rhomboid-like"/>
    <property type="match status" value="1"/>
</dbReference>
<keyword evidence="4 6" id="KW-1133">Transmembrane helix</keyword>
<evidence type="ECO:0000256" key="4">
    <source>
        <dbReference type="ARBA" id="ARBA00022989"/>
    </source>
</evidence>
<feature type="domain" description="Peptidase S54 rhomboid" evidence="7">
    <location>
        <begin position="183"/>
        <end position="320"/>
    </location>
</feature>
<evidence type="ECO:0000256" key="6">
    <source>
        <dbReference type="SAM" id="Phobius"/>
    </source>
</evidence>
<evidence type="ECO:0000313" key="9">
    <source>
        <dbReference type="Proteomes" id="UP000825935"/>
    </source>
</evidence>
<name>A0A8T2SMK0_CERRI</name>
<comment type="subcellular location">
    <subcellularLocation>
        <location evidence="1">Membrane</location>
        <topology evidence="1">Multi-pass membrane protein</topology>
    </subcellularLocation>
</comment>
<keyword evidence="5 6" id="KW-0472">Membrane</keyword>
<dbReference type="InterPro" id="IPR022764">
    <property type="entry name" value="Peptidase_S54_rhomboid_dom"/>
</dbReference>
<dbReference type="Proteomes" id="UP000825935">
    <property type="component" value="Chromosome 19"/>
</dbReference>
<evidence type="ECO:0000256" key="3">
    <source>
        <dbReference type="ARBA" id="ARBA00022692"/>
    </source>
</evidence>
<evidence type="ECO:0000256" key="5">
    <source>
        <dbReference type="ARBA" id="ARBA00023136"/>
    </source>
</evidence>
<dbReference type="InterPro" id="IPR035952">
    <property type="entry name" value="Rhomboid-like_sf"/>
</dbReference>
<feature type="transmembrane region" description="Helical" evidence="6">
    <location>
        <begin position="303"/>
        <end position="325"/>
    </location>
</feature>
<organism evidence="8 9">
    <name type="scientific">Ceratopteris richardii</name>
    <name type="common">Triangle waterfern</name>
    <dbReference type="NCBI Taxonomy" id="49495"/>
    <lineage>
        <taxon>Eukaryota</taxon>
        <taxon>Viridiplantae</taxon>
        <taxon>Streptophyta</taxon>
        <taxon>Embryophyta</taxon>
        <taxon>Tracheophyta</taxon>
        <taxon>Polypodiopsida</taxon>
        <taxon>Polypodiidae</taxon>
        <taxon>Polypodiales</taxon>
        <taxon>Pteridineae</taxon>
        <taxon>Pteridaceae</taxon>
        <taxon>Parkerioideae</taxon>
        <taxon>Ceratopteris</taxon>
    </lineage>
</organism>
<feature type="transmembrane region" description="Helical" evidence="6">
    <location>
        <begin position="221"/>
        <end position="243"/>
    </location>
</feature>